<dbReference type="Proteomes" id="UP000031838">
    <property type="component" value="Chromosome 2"/>
</dbReference>
<feature type="site" description="Important for substrate specificity" evidence="4">
    <location>
        <position position="192"/>
    </location>
</feature>
<name>A0A0B6RXJ5_BURPL</name>
<dbReference type="AlphaFoldDB" id="A0A0B6RXJ5"/>
<keyword evidence="3 4" id="KW-0012">Acyltransferase</keyword>
<dbReference type="InterPro" id="IPR029062">
    <property type="entry name" value="Class_I_gatase-like"/>
</dbReference>
<dbReference type="PANTHER" id="PTHR20919">
    <property type="entry name" value="HOMOSERINE O-SUCCINYLTRANSFERASE"/>
    <property type="match status" value="1"/>
</dbReference>
<comment type="catalytic activity">
    <reaction evidence="4">
        <text>L-homoserine + acetyl-CoA = O-acetyl-L-homoserine + CoA</text>
        <dbReference type="Rhea" id="RHEA:13701"/>
        <dbReference type="ChEBI" id="CHEBI:57287"/>
        <dbReference type="ChEBI" id="CHEBI:57288"/>
        <dbReference type="ChEBI" id="CHEBI:57476"/>
        <dbReference type="ChEBI" id="CHEBI:57716"/>
        <dbReference type="EC" id="2.3.1.31"/>
    </reaction>
</comment>
<feature type="active site" description="Acyl-thioester intermediate" evidence="4 5">
    <location>
        <position position="142"/>
    </location>
</feature>
<dbReference type="HAMAP" id="MF_00295">
    <property type="entry name" value="MetA_acyltransf"/>
    <property type="match status" value="1"/>
</dbReference>
<dbReference type="SUPFAM" id="SSF52317">
    <property type="entry name" value="Class I glutamine amidotransferase-like"/>
    <property type="match status" value="1"/>
</dbReference>
<dbReference type="KEGG" id="bgp:BGL_2c20380"/>
<keyword evidence="7" id="KW-1185">Reference proteome</keyword>
<dbReference type="GO" id="GO:0004414">
    <property type="term" value="F:homoserine O-acetyltransferase activity"/>
    <property type="evidence" value="ECO:0007669"/>
    <property type="project" value="UniProtKB-EC"/>
</dbReference>
<evidence type="ECO:0000256" key="2">
    <source>
        <dbReference type="ARBA" id="ARBA00022679"/>
    </source>
</evidence>
<dbReference type="EC" id="2.3.1.31" evidence="4"/>
<dbReference type="GO" id="GO:0008899">
    <property type="term" value="F:homoserine O-succinyltransferase activity"/>
    <property type="evidence" value="ECO:0007669"/>
    <property type="project" value="UniProtKB-UniRule"/>
</dbReference>
<dbReference type="UniPathway" id="UPA00051">
    <property type="reaction ID" value="UER00074"/>
</dbReference>
<reference evidence="6 7" key="2">
    <citation type="journal article" date="2016" name="Appl. Microbiol. Biotechnol.">
        <title>Mutations improving production and secretion of extracellular lipase by Burkholderia glumae PG1.</title>
        <authorList>
            <person name="Knapp A."/>
            <person name="Voget S."/>
            <person name="Gao R."/>
            <person name="Zaburannyi N."/>
            <person name="Krysciak D."/>
            <person name="Breuer M."/>
            <person name="Hauer B."/>
            <person name="Streit W.R."/>
            <person name="Muller R."/>
            <person name="Daniel R."/>
            <person name="Jaeger K.E."/>
        </authorList>
    </citation>
    <scope>NUCLEOTIDE SEQUENCE [LARGE SCALE GENOMIC DNA]</scope>
    <source>
        <strain evidence="6 7">PG1</strain>
    </source>
</reference>
<feature type="binding site" evidence="4">
    <location>
        <position position="163"/>
    </location>
    <ligand>
        <name>substrate</name>
    </ligand>
</feature>
<organism evidence="6 7">
    <name type="scientific">Burkholderia plantarii</name>
    <dbReference type="NCBI Taxonomy" id="41899"/>
    <lineage>
        <taxon>Bacteria</taxon>
        <taxon>Pseudomonadati</taxon>
        <taxon>Pseudomonadota</taxon>
        <taxon>Betaproteobacteria</taxon>
        <taxon>Burkholderiales</taxon>
        <taxon>Burkholderiaceae</taxon>
        <taxon>Burkholderia</taxon>
    </lineage>
</organism>
<keyword evidence="4" id="KW-0486">Methionine biosynthesis</keyword>
<dbReference type="InterPro" id="IPR033752">
    <property type="entry name" value="MetA_family"/>
</dbReference>
<feature type="site" description="Important for acyl-CoA specificity" evidence="4">
    <location>
        <position position="111"/>
    </location>
</feature>
<sequence>MPIKIPKGLPAVPALAMEGVMVVDDESPVGRYHRPLRVGLLNLMPNKLDTELQIARLLGATPLQVELTLVKITNHAPKHTPVDHLVSFYHDWMDVKAQKFDGFVITGAPVETIPFEDVSYWDELVSIFAWTQTHVHHSLNICWGAQAAMHHFHGMPKHVLREKAFGVFRHRSLKQDSPYLKGFADDFAIPVSRWTEMRDTDIPPDSGVSVLIDSPDTGLCLLDDPRHHALHIFNHIEYDSHTLADEYFRDRALGRAIGLPRHYFPDDSETLPPRNQWRSHAHLLFGNWIGQIFQTTPADPSRIGLDR</sequence>
<dbReference type="HOGENOM" id="CLU_057851_0_1_4"/>
<comment type="subcellular location">
    <subcellularLocation>
        <location evidence="4">Cytoplasm</location>
    </subcellularLocation>
</comment>
<dbReference type="GO" id="GO:0005737">
    <property type="term" value="C:cytoplasm"/>
    <property type="evidence" value="ECO:0007669"/>
    <property type="project" value="UniProtKB-SubCell"/>
</dbReference>
<comment type="pathway">
    <text evidence="4">Amino-acid biosynthesis; L-methionine biosynthesis via de novo pathway; O-acetyl-L-homoserine from L-homoserine: step 1/1.</text>
</comment>
<dbReference type="Gene3D" id="3.40.50.880">
    <property type="match status" value="1"/>
</dbReference>
<dbReference type="PANTHER" id="PTHR20919:SF0">
    <property type="entry name" value="HOMOSERINE O-SUCCINYLTRANSFERASE"/>
    <property type="match status" value="1"/>
</dbReference>
<evidence type="ECO:0000313" key="7">
    <source>
        <dbReference type="Proteomes" id="UP000031838"/>
    </source>
</evidence>
<accession>A0A0B6RXJ5</accession>
<dbReference type="EMBL" id="CP002581">
    <property type="protein sequence ID" value="AJK50102.1"/>
    <property type="molecule type" value="Genomic_DNA"/>
</dbReference>
<reference evidence="7" key="1">
    <citation type="submission" date="2011-03" db="EMBL/GenBank/DDBJ databases">
        <authorList>
            <person name="Voget S."/>
            <person name="Streit W.R."/>
            <person name="Jaeger K.E."/>
            <person name="Daniel R."/>
        </authorList>
    </citation>
    <scope>NUCLEOTIDE SEQUENCE [LARGE SCALE GENOMIC DNA]</scope>
    <source>
        <strain evidence="7">PG1</strain>
    </source>
</reference>
<dbReference type="OrthoDB" id="9772423at2"/>
<evidence type="ECO:0000256" key="5">
    <source>
        <dbReference type="PIRSR" id="PIRSR000450-1"/>
    </source>
</evidence>
<keyword evidence="2 4" id="KW-0808">Transferase</keyword>
<keyword evidence="4" id="KW-0963">Cytoplasm</keyword>
<dbReference type="RefSeq" id="WP_042629547.1">
    <property type="nucleotide sequence ID" value="NZ_CP002581.1"/>
</dbReference>
<proteinExistence type="inferred from homology"/>
<comment type="caution">
    <text evidence="4">Lacks conserved residue(s) required for the propagation of feature annotation.</text>
</comment>
<feature type="binding site" evidence="4">
    <location>
        <position position="249"/>
    </location>
    <ligand>
        <name>substrate</name>
    </ligand>
</feature>
<evidence type="ECO:0000313" key="6">
    <source>
        <dbReference type="EMBL" id="AJK50102.1"/>
    </source>
</evidence>
<protein>
    <recommendedName>
        <fullName evidence="4">Homoserine O-acetyltransferase</fullName>
        <shortName evidence="4">HAT</shortName>
        <ecNumber evidence="4">2.3.1.31</ecNumber>
    </recommendedName>
    <alternativeName>
        <fullName evidence="4">Homoserine transacetylase</fullName>
        <shortName evidence="4">HTA</shortName>
    </alternativeName>
</protein>
<dbReference type="PIRSF" id="PIRSF000450">
    <property type="entry name" value="H_ser_succinyltr"/>
    <property type="match status" value="1"/>
</dbReference>
<feature type="active site" description="Proton acceptor" evidence="4">
    <location>
        <position position="235"/>
    </location>
</feature>
<dbReference type="CDD" id="cd03131">
    <property type="entry name" value="GATase1_HTS"/>
    <property type="match status" value="1"/>
</dbReference>
<feature type="active site" evidence="4">
    <location>
        <position position="237"/>
    </location>
</feature>
<dbReference type="Pfam" id="PF04204">
    <property type="entry name" value="HTS"/>
    <property type="match status" value="1"/>
</dbReference>
<evidence type="ECO:0000256" key="3">
    <source>
        <dbReference type="ARBA" id="ARBA00023315"/>
    </source>
</evidence>
<evidence type="ECO:0000256" key="1">
    <source>
        <dbReference type="ARBA" id="ARBA00022605"/>
    </source>
</evidence>
<comment type="function">
    <text evidence="4">Transfers an acetyl group from acetyl-CoA to L-homoserine, forming acetyl-L-homoserine.</text>
</comment>
<keyword evidence="1 4" id="KW-0028">Amino-acid biosynthesis</keyword>
<gene>
    <name evidence="6" type="primary">metA</name>
    <name evidence="4" type="synonym">metAA</name>
    <name evidence="6" type="ORF">BGL_2c20380</name>
</gene>
<comment type="similarity">
    <text evidence="4">Belongs to the MetA family.</text>
</comment>
<evidence type="ECO:0000256" key="4">
    <source>
        <dbReference type="HAMAP-Rule" id="MF_00295"/>
    </source>
</evidence>
<dbReference type="GO" id="GO:0009086">
    <property type="term" value="P:methionine biosynthetic process"/>
    <property type="evidence" value="ECO:0007669"/>
    <property type="project" value="UniProtKB-UniRule"/>
</dbReference>
<feature type="binding site" evidence="4">
    <location>
        <position position="192"/>
    </location>
    <ligand>
        <name>substrate</name>
    </ligand>
</feature>